<keyword evidence="2" id="KW-0812">Transmembrane</keyword>
<dbReference type="SUPFAM" id="SSF53067">
    <property type="entry name" value="Actin-like ATPase domain"/>
    <property type="match status" value="1"/>
</dbReference>
<feature type="compositionally biased region" description="Low complexity" evidence="1">
    <location>
        <begin position="85"/>
        <end position="98"/>
    </location>
</feature>
<organism evidence="3 4">
    <name type="scientific">Hypsibius exemplaris</name>
    <name type="common">Freshwater tardigrade</name>
    <dbReference type="NCBI Taxonomy" id="2072580"/>
    <lineage>
        <taxon>Eukaryota</taxon>
        <taxon>Metazoa</taxon>
        <taxon>Ecdysozoa</taxon>
        <taxon>Tardigrada</taxon>
        <taxon>Eutardigrada</taxon>
        <taxon>Parachela</taxon>
        <taxon>Hypsibioidea</taxon>
        <taxon>Hypsibiidae</taxon>
        <taxon>Hypsibius</taxon>
    </lineage>
</organism>
<name>A0A1W0XC37_HYPEX</name>
<dbReference type="EMBL" id="MTYJ01000005">
    <property type="protein sequence ID" value="OQV24902.1"/>
    <property type="molecule type" value="Genomic_DNA"/>
</dbReference>
<dbReference type="AlphaFoldDB" id="A0A1W0XC37"/>
<sequence length="653" mass="71910">MSGMKNEITPGKKLWKLARNGSPNYSDVWGLRYQYKPVPRRRFSSIEYLRSVSGMEVGNLSPDYDYNERLVDDDLKPTTLPGGVKSTHSTQTSQKSCSESQIVRSPKLMFPITSGLRSQLLFSHAADRVLKVFACIRLGSMFSSAGYGWTDEHGKEIIHVIDNWTGCNHCPERDNRRTLSEVLLSVKSKAEILAFGYDAHKAYLNATVRKRRKMVYKKNYTDLFEQEPADHVTDGAAVMELDVLHLGIAIIRQFQQVILEDIRKLGLSRSPPPFGTISWTVVVNTEAAKVNAVKIVSSIPLENCRVVLHRDVTASHIAGQVKKARIVAAGNSLCRYISSPPLTKSPKAPSSLSPFMMIKSGAFSTEISAIAVEGKVLYPSVSKTAPFGGQSVSDGFYNLLVMMFGEEMLVTYKQENYEGHVDFLCAIEKAKRNVKRGQSASLHLPFSFSQHFKKKSARKSKLADHAHRAGCRFNSASNAVIVEPAAVLAIFQTVVNRVTSLLEEVLNEDQTKNGVPVYLTGGLTKSGLFRELVREAFPQRTFTPMEDIVTVTLSGALAGQDGAEFKTLQSSLTVGITAAAHCEQEALKNRRLIMWTCVAWHAMGFSLTLLALAFILALLPALLLLTTLLTALMGAGLLLLAPINPAPFTRNGK</sequence>
<evidence type="ECO:0000256" key="2">
    <source>
        <dbReference type="SAM" id="Phobius"/>
    </source>
</evidence>
<evidence type="ECO:0000313" key="3">
    <source>
        <dbReference type="EMBL" id="OQV24902.1"/>
    </source>
</evidence>
<comment type="caution">
    <text evidence="3">The sequence shown here is derived from an EMBL/GenBank/DDBJ whole genome shotgun (WGS) entry which is preliminary data.</text>
</comment>
<keyword evidence="2" id="KW-1133">Transmembrane helix</keyword>
<proteinExistence type="predicted"/>
<reference evidence="4" key="1">
    <citation type="submission" date="2017-01" db="EMBL/GenBank/DDBJ databases">
        <title>Comparative genomics of anhydrobiosis in the tardigrade Hypsibius dujardini.</title>
        <authorList>
            <person name="Yoshida Y."/>
            <person name="Koutsovoulos G."/>
            <person name="Laetsch D."/>
            <person name="Stevens L."/>
            <person name="Kumar S."/>
            <person name="Horikawa D."/>
            <person name="Ishino K."/>
            <person name="Komine S."/>
            <person name="Tomita M."/>
            <person name="Blaxter M."/>
            <person name="Arakawa K."/>
        </authorList>
    </citation>
    <scope>NUCLEOTIDE SEQUENCE [LARGE SCALE GENOMIC DNA]</scope>
    <source>
        <strain evidence="4">Z151</strain>
    </source>
</reference>
<dbReference type="PANTHER" id="PTHR14187:SF5">
    <property type="entry name" value="HEAT SHOCK 70 KDA PROTEIN 12A"/>
    <property type="match status" value="1"/>
</dbReference>
<protein>
    <submittedName>
        <fullName evidence="3">Uncharacterized protein</fullName>
    </submittedName>
</protein>
<dbReference type="InterPro" id="IPR043129">
    <property type="entry name" value="ATPase_NBD"/>
</dbReference>
<evidence type="ECO:0000256" key="1">
    <source>
        <dbReference type="SAM" id="MobiDB-lite"/>
    </source>
</evidence>
<evidence type="ECO:0000313" key="4">
    <source>
        <dbReference type="Proteomes" id="UP000192578"/>
    </source>
</evidence>
<gene>
    <name evidence="3" type="ORF">BV898_01484</name>
</gene>
<dbReference type="PANTHER" id="PTHR14187">
    <property type="entry name" value="ALPHA KINASE/ELONGATION FACTOR 2 KINASE"/>
    <property type="match status" value="1"/>
</dbReference>
<keyword evidence="4" id="KW-1185">Reference proteome</keyword>
<accession>A0A1W0XC37</accession>
<feature type="transmembrane region" description="Helical" evidence="2">
    <location>
        <begin position="592"/>
        <end position="616"/>
    </location>
</feature>
<feature type="region of interest" description="Disordered" evidence="1">
    <location>
        <begin position="79"/>
        <end position="98"/>
    </location>
</feature>
<dbReference type="OrthoDB" id="6090757at2759"/>
<feature type="transmembrane region" description="Helical" evidence="2">
    <location>
        <begin position="622"/>
        <end position="643"/>
    </location>
</feature>
<keyword evidence="2" id="KW-0472">Membrane</keyword>
<dbReference type="Proteomes" id="UP000192578">
    <property type="component" value="Unassembled WGS sequence"/>
</dbReference>